<keyword evidence="4" id="KW-1185">Reference proteome</keyword>
<dbReference type="InterPro" id="IPR003791">
    <property type="entry name" value="UPF0178"/>
</dbReference>
<protein>
    <recommendedName>
        <fullName evidence="2">UPF0178 protein SAMN05216258_111174</fullName>
    </recommendedName>
</protein>
<dbReference type="Pfam" id="PF02639">
    <property type="entry name" value="DUF188"/>
    <property type="match status" value="1"/>
</dbReference>
<dbReference type="AlphaFoldDB" id="A0A1I3MNJ3"/>
<dbReference type="STRING" id="1114924.SAMN05216258_111174"/>
<reference evidence="3 4" key="1">
    <citation type="submission" date="2016-10" db="EMBL/GenBank/DDBJ databases">
        <authorList>
            <person name="de Groot N.N."/>
        </authorList>
    </citation>
    <scope>NUCLEOTIDE SEQUENCE [LARGE SCALE GENOMIC DNA]</scope>
    <source>
        <strain evidence="3 4">CGMCC 1.11030</strain>
    </source>
</reference>
<organism evidence="3 4">
    <name type="scientific">Albimonas pacifica</name>
    <dbReference type="NCBI Taxonomy" id="1114924"/>
    <lineage>
        <taxon>Bacteria</taxon>
        <taxon>Pseudomonadati</taxon>
        <taxon>Pseudomonadota</taxon>
        <taxon>Alphaproteobacteria</taxon>
        <taxon>Rhodobacterales</taxon>
        <taxon>Paracoccaceae</taxon>
        <taxon>Albimonas</taxon>
    </lineage>
</organism>
<dbReference type="PANTHER" id="PTHR35146">
    <property type="entry name" value="UPF0178 PROTEIN YAII"/>
    <property type="match status" value="1"/>
</dbReference>
<evidence type="ECO:0000256" key="2">
    <source>
        <dbReference type="HAMAP-Rule" id="MF_00489"/>
    </source>
</evidence>
<evidence type="ECO:0000313" key="3">
    <source>
        <dbReference type="EMBL" id="SFI98285.1"/>
    </source>
</evidence>
<comment type="similarity">
    <text evidence="1 2">Belongs to the UPF0178 family.</text>
</comment>
<dbReference type="PANTHER" id="PTHR35146:SF1">
    <property type="entry name" value="UPF0178 PROTEIN YAII"/>
    <property type="match status" value="1"/>
</dbReference>
<evidence type="ECO:0000256" key="1">
    <source>
        <dbReference type="ARBA" id="ARBA00008522"/>
    </source>
</evidence>
<dbReference type="RefSeq" id="WP_092864241.1">
    <property type="nucleotide sequence ID" value="NZ_FOQH01000011.1"/>
</dbReference>
<evidence type="ECO:0000313" key="4">
    <source>
        <dbReference type="Proteomes" id="UP000199377"/>
    </source>
</evidence>
<gene>
    <name evidence="3" type="ORF">SAMN05216258_111174</name>
</gene>
<accession>A0A1I3MNJ3</accession>
<name>A0A1I3MNJ3_9RHOB</name>
<dbReference type="EMBL" id="FOQH01000011">
    <property type="protein sequence ID" value="SFI98285.1"/>
    <property type="molecule type" value="Genomic_DNA"/>
</dbReference>
<sequence>MTDAPSRTEIYVDADACPVRDETLRVAARHKVRVHLVSDGGIRPSQDPMVNVVFVTGGADAADDWIAEHIGPRDVCVTNDIPLASRCLEAGAQAIRPNGRPFDAASIGMALAQRELMSTLRETGAITGGPRPFSKADRSAFLNQLETSVRAALRR</sequence>
<dbReference type="OrthoDB" id="9798918at2"/>
<dbReference type="HAMAP" id="MF_00489">
    <property type="entry name" value="UPF0178"/>
    <property type="match status" value="1"/>
</dbReference>
<dbReference type="Proteomes" id="UP000199377">
    <property type="component" value="Unassembled WGS sequence"/>
</dbReference>
<dbReference type="NCBIfam" id="NF001095">
    <property type="entry name" value="PRK00124.1"/>
    <property type="match status" value="1"/>
</dbReference>
<proteinExistence type="inferred from homology"/>